<accession>A0A4Y8W9M3</accession>
<organism evidence="1 2">
    <name type="scientific">Vibrio ouci</name>
    <dbReference type="NCBI Taxonomy" id="2499078"/>
    <lineage>
        <taxon>Bacteria</taxon>
        <taxon>Pseudomonadati</taxon>
        <taxon>Pseudomonadota</taxon>
        <taxon>Gammaproteobacteria</taxon>
        <taxon>Vibrionales</taxon>
        <taxon>Vibrionaceae</taxon>
        <taxon>Vibrio</taxon>
    </lineage>
</organism>
<evidence type="ECO:0000313" key="1">
    <source>
        <dbReference type="EMBL" id="TFH89346.1"/>
    </source>
</evidence>
<gene>
    <name evidence="1" type="ORF">ELS82_22770</name>
</gene>
<name>A0A4Y8W9M3_9VIBR</name>
<evidence type="ECO:0000313" key="2">
    <source>
        <dbReference type="Proteomes" id="UP000297753"/>
    </source>
</evidence>
<comment type="caution">
    <text evidence="1">The sequence shown here is derived from an EMBL/GenBank/DDBJ whole genome shotgun (WGS) entry which is preliminary data.</text>
</comment>
<proteinExistence type="predicted"/>
<sequence length="89" mass="9794">MLKAVSRSGRLKLIVDLKEHGNGVKGDLASTGKVIAFLAVRRVHNRSFVRKEESVSGWIEGERKNGATQKLARSGLGVKSMFLKKRGFV</sequence>
<dbReference type="RefSeq" id="WP_134837483.1">
    <property type="nucleotide sequence ID" value="NZ_SATR01000076.1"/>
</dbReference>
<dbReference type="EMBL" id="SATR01000076">
    <property type="protein sequence ID" value="TFH89346.1"/>
    <property type="molecule type" value="Genomic_DNA"/>
</dbReference>
<keyword evidence="2" id="KW-1185">Reference proteome</keyword>
<dbReference type="Proteomes" id="UP000297753">
    <property type="component" value="Unassembled WGS sequence"/>
</dbReference>
<reference evidence="1 2" key="1">
    <citation type="submission" date="2019-01" db="EMBL/GenBank/DDBJ databases">
        <title>Vibrio BEI176 sp. nov, a marine bacterium isolated from China: eastern marignal seas.</title>
        <authorList>
            <person name="Li B."/>
        </authorList>
    </citation>
    <scope>NUCLEOTIDE SEQUENCE [LARGE SCALE GENOMIC DNA]</scope>
    <source>
        <strain evidence="1 2">BEI176</strain>
    </source>
</reference>
<dbReference type="AlphaFoldDB" id="A0A4Y8W9M3"/>
<protein>
    <submittedName>
        <fullName evidence="1">Uncharacterized protein</fullName>
    </submittedName>
</protein>